<dbReference type="InterPro" id="IPR027806">
    <property type="entry name" value="HARBI1_dom"/>
</dbReference>
<keyword evidence="2" id="KW-0540">Nuclease</keyword>
<dbReference type="Pfam" id="PF13359">
    <property type="entry name" value="DDE_Tnp_4"/>
    <property type="match status" value="1"/>
</dbReference>
<evidence type="ECO:0000259" key="5">
    <source>
        <dbReference type="Pfam" id="PF13359"/>
    </source>
</evidence>
<organism evidence="7 8">
    <name type="scientific">Trebonia kvetii</name>
    <dbReference type="NCBI Taxonomy" id="2480626"/>
    <lineage>
        <taxon>Bacteria</taxon>
        <taxon>Bacillati</taxon>
        <taxon>Actinomycetota</taxon>
        <taxon>Actinomycetes</taxon>
        <taxon>Streptosporangiales</taxon>
        <taxon>Treboniaceae</taxon>
        <taxon>Trebonia</taxon>
    </lineage>
</organism>
<dbReference type="InterPro" id="IPR027805">
    <property type="entry name" value="Transposase_HTH_dom"/>
</dbReference>
<evidence type="ECO:0000256" key="1">
    <source>
        <dbReference type="ARBA" id="ARBA00001968"/>
    </source>
</evidence>
<dbReference type="GO" id="GO:0016787">
    <property type="term" value="F:hydrolase activity"/>
    <property type="evidence" value="ECO:0007669"/>
    <property type="project" value="UniProtKB-KW"/>
</dbReference>
<comment type="caution">
    <text evidence="7">The sequence shown here is derived from an EMBL/GenBank/DDBJ whole genome shotgun (WGS) entry which is preliminary data.</text>
</comment>
<sequence length="252" mass="27832">MLFYRAALPLSSRTLNYAAGLIRRHLKAVGSRWRKLSPGQQALLVLAHLRKGETFEHLAAGFGVGRTTAWRYVNETVELLAARAPKLRKAVRDAKRAGHAYVILDGTLIPIDRVAADKPFYSGKHKKHGMNLQVIASPDGEVLWVSGALPGSVHDKKAEWIWGVLNELEKAGLVTLADKGYQGSTWAKVPYKGRNKPESQKEANRAHARLRAPGERANAQLKAWKILAKLRCCPWRAGKLAKAIHALQLHGA</sequence>
<evidence type="ECO:0000256" key="3">
    <source>
        <dbReference type="ARBA" id="ARBA00022723"/>
    </source>
</evidence>
<evidence type="ECO:0000259" key="6">
    <source>
        <dbReference type="Pfam" id="PF13613"/>
    </source>
</evidence>
<dbReference type="GO" id="GO:0046872">
    <property type="term" value="F:metal ion binding"/>
    <property type="evidence" value="ECO:0007669"/>
    <property type="project" value="UniProtKB-KW"/>
</dbReference>
<dbReference type="AlphaFoldDB" id="A0A6P2BUB9"/>
<keyword evidence="4" id="KW-0378">Hydrolase</keyword>
<accession>A0A6P2BUB9</accession>
<dbReference type="GO" id="GO:0004518">
    <property type="term" value="F:nuclease activity"/>
    <property type="evidence" value="ECO:0007669"/>
    <property type="project" value="UniProtKB-KW"/>
</dbReference>
<dbReference type="OrthoDB" id="3699454at2"/>
<dbReference type="PANTHER" id="PTHR22930">
    <property type="match status" value="1"/>
</dbReference>
<dbReference type="Pfam" id="PF13613">
    <property type="entry name" value="HTH_Tnp_4"/>
    <property type="match status" value="1"/>
</dbReference>
<evidence type="ECO:0000313" key="8">
    <source>
        <dbReference type="Proteomes" id="UP000460272"/>
    </source>
</evidence>
<keyword evidence="3" id="KW-0479">Metal-binding</keyword>
<feature type="domain" description="DDE Tnp4" evidence="5">
    <location>
        <begin position="104"/>
        <end position="244"/>
    </location>
</feature>
<dbReference type="Proteomes" id="UP000460272">
    <property type="component" value="Unassembled WGS sequence"/>
</dbReference>
<keyword evidence="8" id="KW-1185">Reference proteome</keyword>
<proteinExistence type="predicted"/>
<dbReference type="EMBL" id="RPFW01000005">
    <property type="protein sequence ID" value="TVZ02699.1"/>
    <property type="molecule type" value="Genomic_DNA"/>
</dbReference>
<comment type="cofactor">
    <cofactor evidence="1">
        <name>a divalent metal cation</name>
        <dbReference type="ChEBI" id="CHEBI:60240"/>
    </cofactor>
</comment>
<gene>
    <name evidence="7" type="ORF">EAS64_28515</name>
</gene>
<dbReference type="InterPro" id="IPR045249">
    <property type="entry name" value="HARBI1-like"/>
</dbReference>
<evidence type="ECO:0000256" key="4">
    <source>
        <dbReference type="ARBA" id="ARBA00022801"/>
    </source>
</evidence>
<evidence type="ECO:0000313" key="7">
    <source>
        <dbReference type="EMBL" id="TVZ02699.1"/>
    </source>
</evidence>
<feature type="domain" description="Transposase Helix-turn-helix" evidence="6">
    <location>
        <begin position="34"/>
        <end position="85"/>
    </location>
</feature>
<dbReference type="PANTHER" id="PTHR22930:SF242">
    <property type="entry name" value="LOW PROTEIN: NUCLEASE-LIKE PROTEIN"/>
    <property type="match status" value="1"/>
</dbReference>
<reference evidence="7 8" key="1">
    <citation type="submission" date="2018-11" db="EMBL/GenBank/DDBJ databases">
        <title>Trebonia kvetii gen.nov., sp.nov., a novel acidophilic actinobacterium, and proposal of the new actinobacterial family Treboniaceae fam. nov.</title>
        <authorList>
            <person name="Rapoport D."/>
            <person name="Sagova-Mareckova M."/>
            <person name="Sedlacek I."/>
            <person name="Provaznik J."/>
            <person name="Kralova S."/>
            <person name="Pavlinic D."/>
            <person name="Benes V."/>
            <person name="Kopecky J."/>
        </authorList>
    </citation>
    <scope>NUCLEOTIDE SEQUENCE [LARGE SCALE GENOMIC DNA]</scope>
    <source>
        <strain evidence="7 8">15Tr583</strain>
    </source>
</reference>
<evidence type="ECO:0000256" key="2">
    <source>
        <dbReference type="ARBA" id="ARBA00022722"/>
    </source>
</evidence>
<dbReference type="RefSeq" id="WP_145857959.1">
    <property type="nucleotide sequence ID" value="NZ_RPFW01000005.1"/>
</dbReference>
<protein>
    <submittedName>
        <fullName evidence="7">IS5/IS1182 family transposase</fullName>
    </submittedName>
</protein>
<name>A0A6P2BUB9_9ACTN</name>